<dbReference type="EMBL" id="PPTT01000028">
    <property type="protein sequence ID" value="RDB66778.1"/>
    <property type="molecule type" value="Genomic_DNA"/>
</dbReference>
<sequence>MKLETMREFVMVAKHLNITRAAQELYLSQPSLSGRMSALEKELGYPVLDRSRNRIALTPAGTVLLDYAQRIIELYDEALAKSARAARLSPSVKVAALPPTSPYRGALPEYEALPYSFVDLGLNTTAIDALQQDLIDLAVESDYSAVEALRAEGDEIGISYERIGEDTCFIALMADHPLASRKRLARRDLDG</sequence>
<evidence type="ECO:0000313" key="7">
    <source>
        <dbReference type="EMBL" id="RNM40519.1"/>
    </source>
</evidence>
<dbReference type="PANTHER" id="PTHR30126">
    <property type="entry name" value="HTH-TYPE TRANSCRIPTIONAL REGULATOR"/>
    <property type="match status" value="1"/>
</dbReference>
<dbReference type="Gene3D" id="1.10.10.10">
    <property type="entry name" value="Winged helix-like DNA-binding domain superfamily/Winged helix DNA-binding domain"/>
    <property type="match status" value="1"/>
</dbReference>
<dbReference type="FunFam" id="1.10.10.10:FF:000001">
    <property type="entry name" value="LysR family transcriptional regulator"/>
    <property type="match status" value="1"/>
</dbReference>
<evidence type="ECO:0000256" key="4">
    <source>
        <dbReference type="ARBA" id="ARBA00023163"/>
    </source>
</evidence>
<dbReference type="EMBL" id="QICC01000077">
    <property type="protein sequence ID" value="RNM40519.1"/>
    <property type="molecule type" value="Genomic_DNA"/>
</dbReference>
<dbReference type="OrthoDB" id="3181812at2"/>
<evidence type="ECO:0000256" key="3">
    <source>
        <dbReference type="ARBA" id="ARBA00023125"/>
    </source>
</evidence>
<reference evidence="9" key="2">
    <citation type="submission" date="2018-05" db="EMBL/GenBank/DDBJ databases">
        <title>Genome Sequencing of selected type strains of the family Eggerthellaceae.</title>
        <authorList>
            <person name="Danylec N."/>
            <person name="Stoll D.A."/>
            <person name="Doetsch A."/>
            <person name="Huch M."/>
        </authorList>
    </citation>
    <scope>NUCLEOTIDE SEQUENCE [LARGE SCALE GENOMIC DNA]</scope>
    <source>
        <strain evidence="9">DSM 16107</strain>
    </source>
</reference>
<dbReference type="InterPro" id="IPR036390">
    <property type="entry name" value="WH_DNA-bd_sf"/>
</dbReference>
<dbReference type="SUPFAM" id="SSF46785">
    <property type="entry name" value="Winged helix' DNA-binding domain"/>
    <property type="match status" value="1"/>
</dbReference>
<keyword evidence="3" id="KW-0238">DNA-binding</keyword>
<dbReference type="GO" id="GO:0000976">
    <property type="term" value="F:transcription cis-regulatory region binding"/>
    <property type="evidence" value="ECO:0007669"/>
    <property type="project" value="TreeGrafter"/>
</dbReference>
<dbReference type="Proteomes" id="UP000270112">
    <property type="component" value="Unassembled WGS sequence"/>
</dbReference>
<dbReference type="Proteomes" id="UP000253817">
    <property type="component" value="Unassembled WGS sequence"/>
</dbReference>
<dbReference type="InterPro" id="IPR000847">
    <property type="entry name" value="LysR_HTH_N"/>
</dbReference>
<dbReference type="Pfam" id="PF00126">
    <property type="entry name" value="HTH_1"/>
    <property type="match status" value="1"/>
</dbReference>
<name>A0A3N0IU42_9ACTN</name>
<keyword evidence="8" id="KW-1185">Reference proteome</keyword>
<proteinExistence type="inferred from homology"/>
<protein>
    <recommendedName>
        <fullName evidence="5">HTH lysR-type domain-containing protein</fullName>
    </recommendedName>
</protein>
<dbReference type="PROSITE" id="PS50931">
    <property type="entry name" value="HTH_LYSR"/>
    <property type="match status" value="1"/>
</dbReference>
<comment type="similarity">
    <text evidence="1">Belongs to the LysR transcriptional regulatory family.</text>
</comment>
<dbReference type="PRINTS" id="PR00039">
    <property type="entry name" value="HTHLYSR"/>
</dbReference>
<accession>A0A3N0IU42</accession>
<feature type="domain" description="HTH lysR-type" evidence="5">
    <location>
        <begin position="1"/>
        <end position="58"/>
    </location>
</feature>
<dbReference type="RefSeq" id="WP_114547297.1">
    <property type="nucleotide sequence ID" value="NZ_PPTT01000028.1"/>
</dbReference>
<comment type="caution">
    <text evidence="7">The sequence shown here is derived from an EMBL/GenBank/DDBJ whole genome shotgun (WGS) entry which is preliminary data.</text>
</comment>
<evidence type="ECO:0000313" key="8">
    <source>
        <dbReference type="Proteomes" id="UP000253817"/>
    </source>
</evidence>
<keyword evidence="4" id="KW-0804">Transcription</keyword>
<organism evidence="7 9">
    <name type="scientific">Eggerthella sinensis</name>
    <dbReference type="NCBI Taxonomy" id="242230"/>
    <lineage>
        <taxon>Bacteria</taxon>
        <taxon>Bacillati</taxon>
        <taxon>Actinomycetota</taxon>
        <taxon>Coriobacteriia</taxon>
        <taxon>Eggerthellales</taxon>
        <taxon>Eggerthellaceae</taxon>
        <taxon>Eggerthella</taxon>
    </lineage>
</organism>
<dbReference type="AlphaFoldDB" id="A0A3N0IU42"/>
<dbReference type="InterPro" id="IPR036388">
    <property type="entry name" value="WH-like_DNA-bd_sf"/>
</dbReference>
<evidence type="ECO:0000313" key="9">
    <source>
        <dbReference type="Proteomes" id="UP000270112"/>
    </source>
</evidence>
<reference evidence="7" key="3">
    <citation type="journal article" date="2019" name="Microbiol. Resour. Announc.">
        <title>Draft Genome Sequences of Type Strains of Gordonibacter faecihominis, Paraeggerthella hongkongensis, Parvibacter caecicola,Slackia equolifaciens, Slackia faecicanis, and Slackia isoflavoniconvertens.</title>
        <authorList>
            <person name="Danylec N."/>
            <person name="Stoll D.A."/>
            <person name="Dotsch A."/>
            <person name="Huch M."/>
        </authorList>
    </citation>
    <scope>NUCLEOTIDE SEQUENCE</scope>
    <source>
        <strain evidence="7">DSM 16107</strain>
    </source>
</reference>
<evidence type="ECO:0000313" key="6">
    <source>
        <dbReference type="EMBL" id="RDB66778.1"/>
    </source>
</evidence>
<dbReference type="GO" id="GO:0003700">
    <property type="term" value="F:DNA-binding transcription factor activity"/>
    <property type="evidence" value="ECO:0007669"/>
    <property type="project" value="InterPro"/>
</dbReference>
<dbReference type="PANTHER" id="PTHR30126:SF40">
    <property type="entry name" value="HTH-TYPE TRANSCRIPTIONAL REGULATOR GLTR"/>
    <property type="match status" value="1"/>
</dbReference>
<reference evidence="6 8" key="1">
    <citation type="journal article" date="2018" name="Elife">
        <title>Discovery and characterization of a prevalent human gut bacterial enzyme sufficient for the inactivation of a family of plant toxins.</title>
        <authorList>
            <person name="Koppel N."/>
            <person name="Bisanz J.E."/>
            <person name="Pandelia M.E."/>
            <person name="Turnbaugh P.J."/>
            <person name="Balskus E.P."/>
        </authorList>
    </citation>
    <scope>NUCLEOTIDE SEQUENCE [LARGE SCALE GENOMIC DNA]</scope>
    <source>
        <strain evidence="6 8">DSM 16107</strain>
    </source>
</reference>
<gene>
    <name evidence="6" type="ORF">C1876_13765</name>
    <name evidence="7" type="ORF">DMP09_13955</name>
</gene>
<evidence type="ECO:0000256" key="1">
    <source>
        <dbReference type="ARBA" id="ARBA00009437"/>
    </source>
</evidence>
<keyword evidence="2" id="KW-0805">Transcription regulation</keyword>
<evidence type="ECO:0000256" key="2">
    <source>
        <dbReference type="ARBA" id="ARBA00023015"/>
    </source>
</evidence>
<evidence type="ECO:0000259" key="5">
    <source>
        <dbReference type="PROSITE" id="PS50931"/>
    </source>
</evidence>